<accession>A0A437AMD3</accession>
<gene>
    <name evidence="1" type="ORF">TUBRATIS_11280</name>
</gene>
<proteinExistence type="predicted"/>
<keyword evidence="2" id="KW-1185">Reference proteome</keyword>
<dbReference type="AlphaFoldDB" id="A0A437AMD3"/>
<dbReference type="VEuPathDB" id="MicrosporidiaDB:TUBRATIS_11280"/>
<reference evidence="1 2" key="1">
    <citation type="submission" date="2018-10" db="EMBL/GenBank/DDBJ databases">
        <title>Draft genome sequence of the microsporidian Tubulinosema ratisbonensis.</title>
        <authorList>
            <person name="Polonais V."/>
            <person name="Peyretaillade E."/>
            <person name="Niehus S."/>
            <person name="Wawrzyniak I."/>
            <person name="Franchet A."/>
            <person name="Gaspin C."/>
            <person name="Reichstadt M."/>
            <person name="Belser C."/>
            <person name="Labadie K."/>
            <person name="Delbac F."/>
            <person name="Ferrandon D."/>
        </authorList>
    </citation>
    <scope>NUCLEOTIDE SEQUENCE [LARGE SCALE GENOMIC DNA]</scope>
    <source>
        <strain evidence="1 2">Franzen</strain>
    </source>
</reference>
<evidence type="ECO:0000313" key="2">
    <source>
        <dbReference type="Proteomes" id="UP000282876"/>
    </source>
</evidence>
<dbReference type="OrthoDB" id="2188464at2759"/>
<comment type="caution">
    <text evidence="1">The sequence shown here is derived from an EMBL/GenBank/DDBJ whole genome shotgun (WGS) entry which is preliminary data.</text>
</comment>
<name>A0A437AMD3_9MICR</name>
<organism evidence="1 2">
    <name type="scientific">Tubulinosema ratisbonensis</name>
    <dbReference type="NCBI Taxonomy" id="291195"/>
    <lineage>
        <taxon>Eukaryota</taxon>
        <taxon>Fungi</taxon>
        <taxon>Fungi incertae sedis</taxon>
        <taxon>Microsporidia</taxon>
        <taxon>Tubulinosematoidea</taxon>
        <taxon>Tubulinosematidae</taxon>
        <taxon>Tubulinosema</taxon>
    </lineage>
</organism>
<evidence type="ECO:0000313" key="1">
    <source>
        <dbReference type="EMBL" id="RVD92363.1"/>
    </source>
</evidence>
<dbReference type="Proteomes" id="UP000282876">
    <property type="component" value="Unassembled WGS sequence"/>
</dbReference>
<sequence>MSNKIEDLDSFIQTFRNEIKRKKKLSPINFDKLILLTKSPLIQKFITLDLTMKEANVLGRAFMKAKNLKIEELIGLFLKPTKQNALILTCLLCKKCKVNDLRILNDFLIPNMRSKSLAYLNLALVFVRNYKQFVSDEFIEEIKQVNHPVCDEILDLLEIEVEKEMVEA</sequence>
<dbReference type="EMBL" id="RCSS01000237">
    <property type="protein sequence ID" value="RVD92363.1"/>
    <property type="molecule type" value="Genomic_DNA"/>
</dbReference>
<protein>
    <submittedName>
        <fullName evidence="1">Uncharacterized protein</fullName>
    </submittedName>
</protein>